<evidence type="ECO:0000259" key="3">
    <source>
        <dbReference type="PROSITE" id="PS50102"/>
    </source>
</evidence>
<proteinExistence type="predicted"/>
<protein>
    <recommendedName>
        <fullName evidence="7">G-patch domain-containing protein</fullName>
    </recommendedName>
</protein>
<comment type="caution">
    <text evidence="5">The sequence shown here is derived from an EMBL/GenBank/DDBJ whole genome shotgun (WGS) entry which is preliminary data.</text>
</comment>
<feature type="compositionally biased region" description="Pro residues" evidence="2">
    <location>
        <begin position="254"/>
        <end position="282"/>
    </location>
</feature>
<feature type="compositionally biased region" description="Acidic residues" evidence="2">
    <location>
        <begin position="139"/>
        <end position="149"/>
    </location>
</feature>
<feature type="region of interest" description="Disordered" evidence="2">
    <location>
        <begin position="390"/>
        <end position="426"/>
    </location>
</feature>
<evidence type="ECO:0000256" key="1">
    <source>
        <dbReference type="PROSITE-ProRule" id="PRU00176"/>
    </source>
</evidence>
<dbReference type="EMBL" id="MU853775">
    <property type="protein sequence ID" value="KAK3942239.1"/>
    <property type="molecule type" value="Genomic_DNA"/>
</dbReference>
<dbReference type="Proteomes" id="UP001303473">
    <property type="component" value="Unassembled WGS sequence"/>
</dbReference>
<dbReference type="FunFam" id="3.30.70.330:FF:000495">
    <property type="entry name" value="Putative G-patch DNA repair protein (Drt111)"/>
    <property type="match status" value="1"/>
</dbReference>
<evidence type="ECO:0008006" key="7">
    <source>
        <dbReference type="Google" id="ProtNLM"/>
    </source>
</evidence>
<dbReference type="GO" id="GO:0003723">
    <property type="term" value="F:RNA binding"/>
    <property type="evidence" value="ECO:0007669"/>
    <property type="project" value="UniProtKB-UniRule"/>
</dbReference>
<keyword evidence="6" id="KW-1185">Reference proteome</keyword>
<dbReference type="InterPro" id="IPR035979">
    <property type="entry name" value="RBD_domain_sf"/>
</dbReference>
<dbReference type="AlphaFoldDB" id="A0AAN6NBZ3"/>
<keyword evidence="1" id="KW-0694">RNA-binding</keyword>
<evidence type="ECO:0000256" key="2">
    <source>
        <dbReference type="SAM" id="MobiDB-lite"/>
    </source>
</evidence>
<feature type="compositionally biased region" description="Polar residues" evidence="2">
    <location>
        <begin position="20"/>
        <end position="31"/>
    </location>
</feature>
<reference evidence="6" key="1">
    <citation type="journal article" date="2023" name="Mol. Phylogenet. Evol.">
        <title>Genome-scale phylogeny and comparative genomics of the fungal order Sordariales.</title>
        <authorList>
            <person name="Hensen N."/>
            <person name="Bonometti L."/>
            <person name="Westerberg I."/>
            <person name="Brannstrom I.O."/>
            <person name="Guillou S."/>
            <person name="Cros-Aarteil S."/>
            <person name="Calhoun S."/>
            <person name="Haridas S."/>
            <person name="Kuo A."/>
            <person name="Mondo S."/>
            <person name="Pangilinan J."/>
            <person name="Riley R."/>
            <person name="LaButti K."/>
            <person name="Andreopoulos B."/>
            <person name="Lipzen A."/>
            <person name="Chen C."/>
            <person name="Yan M."/>
            <person name="Daum C."/>
            <person name="Ng V."/>
            <person name="Clum A."/>
            <person name="Steindorff A."/>
            <person name="Ohm R.A."/>
            <person name="Martin F."/>
            <person name="Silar P."/>
            <person name="Natvig D.O."/>
            <person name="Lalanne C."/>
            <person name="Gautier V."/>
            <person name="Ament-Velasquez S.L."/>
            <person name="Kruys A."/>
            <person name="Hutchinson M.I."/>
            <person name="Powell A.J."/>
            <person name="Barry K."/>
            <person name="Miller A.N."/>
            <person name="Grigoriev I.V."/>
            <person name="Debuchy R."/>
            <person name="Gladieux P."/>
            <person name="Hiltunen Thoren M."/>
            <person name="Johannesson H."/>
        </authorList>
    </citation>
    <scope>NUCLEOTIDE SEQUENCE [LARGE SCALE GENOMIC DNA]</scope>
    <source>
        <strain evidence="6">CBS 340.73</strain>
    </source>
</reference>
<dbReference type="SMART" id="SM00443">
    <property type="entry name" value="G_patch"/>
    <property type="match status" value="1"/>
</dbReference>
<gene>
    <name evidence="5" type="ORF">QBC46DRAFT_380370</name>
</gene>
<feature type="compositionally biased region" description="Low complexity" evidence="2">
    <location>
        <begin position="410"/>
        <end position="426"/>
    </location>
</feature>
<feature type="compositionally biased region" description="Pro residues" evidence="2">
    <location>
        <begin position="218"/>
        <end position="227"/>
    </location>
</feature>
<feature type="compositionally biased region" description="Acidic residues" evidence="2">
    <location>
        <begin position="313"/>
        <end position="326"/>
    </location>
</feature>
<accession>A0AAN6NBZ3</accession>
<dbReference type="Pfam" id="PF01585">
    <property type="entry name" value="G-patch"/>
    <property type="match status" value="1"/>
</dbReference>
<dbReference type="InterPro" id="IPR000504">
    <property type="entry name" value="RRM_dom"/>
</dbReference>
<organism evidence="5 6">
    <name type="scientific">Diplogelasinospora grovesii</name>
    <dbReference type="NCBI Taxonomy" id="303347"/>
    <lineage>
        <taxon>Eukaryota</taxon>
        <taxon>Fungi</taxon>
        <taxon>Dikarya</taxon>
        <taxon>Ascomycota</taxon>
        <taxon>Pezizomycotina</taxon>
        <taxon>Sordariomycetes</taxon>
        <taxon>Sordariomycetidae</taxon>
        <taxon>Sordariales</taxon>
        <taxon>Diplogelasinosporaceae</taxon>
        <taxon>Diplogelasinospora</taxon>
    </lineage>
</organism>
<dbReference type="InterPro" id="IPR000467">
    <property type="entry name" value="G_patch_dom"/>
</dbReference>
<dbReference type="SUPFAM" id="SSF54928">
    <property type="entry name" value="RNA-binding domain, RBD"/>
    <property type="match status" value="1"/>
</dbReference>
<dbReference type="PANTHER" id="PTHR13288">
    <property type="entry name" value="SPLICING FACTOR 45 SPF45"/>
    <property type="match status" value="1"/>
</dbReference>
<evidence type="ECO:0000313" key="5">
    <source>
        <dbReference type="EMBL" id="KAK3942239.1"/>
    </source>
</evidence>
<evidence type="ECO:0000259" key="4">
    <source>
        <dbReference type="PROSITE" id="PS50174"/>
    </source>
</evidence>
<evidence type="ECO:0000313" key="6">
    <source>
        <dbReference type="Proteomes" id="UP001303473"/>
    </source>
</evidence>
<dbReference type="GO" id="GO:0045292">
    <property type="term" value="P:mRNA cis splicing, via spliceosome"/>
    <property type="evidence" value="ECO:0007669"/>
    <property type="project" value="InterPro"/>
</dbReference>
<dbReference type="PANTHER" id="PTHR13288:SF8">
    <property type="entry name" value="SPLICING FACTOR 45"/>
    <property type="match status" value="1"/>
</dbReference>
<feature type="domain" description="RRM" evidence="3">
    <location>
        <begin position="436"/>
        <end position="516"/>
    </location>
</feature>
<dbReference type="GO" id="GO:0071011">
    <property type="term" value="C:precatalytic spliceosome"/>
    <property type="evidence" value="ECO:0007669"/>
    <property type="project" value="TreeGrafter"/>
</dbReference>
<dbReference type="Gene3D" id="3.30.70.330">
    <property type="match status" value="1"/>
</dbReference>
<feature type="compositionally biased region" description="Low complexity" evidence="2">
    <location>
        <begin position="81"/>
        <end position="93"/>
    </location>
</feature>
<name>A0AAN6NBZ3_9PEZI</name>
<feature type="region of interest" description="Disordered" evidence="2">
    <location>
        <begin position="181"/>
        <end position="356"/>
    </location>
</feature>
<feature type="compositionally biased region" description="Basic residues" evidence="2">
    <location>
        <begin position="125"/>
        <end position="134"/>
    </location>
</feature>
<dbReference type="InterPro" id="IPR012677">
    <property type="entry name" value="Nucleotide-bd_a/b_plait_sf"/>
</dbReference>
<sequence>MATPNQPPRGGLSLYANLLNEPSTNDSSATISRGPVSYDDTPAKKSGIDPAALRFQPIRRPQVKQAHNKPKAPGRPKVTSATVPAAAGAAGTPPAQPARSTLADWQATEDDEYLYGTGDKQRRERGGRRKKKKKRMDDEPLETDWDELYDPARPTNVEEYLRSEERIREVREWKALLYAHRRRRRGSSYDSDMGSDREDEEDRRPTNQFAPPSNLSFAPPPLSPPRPAAAAASVPLDTTGDDAYARRLALSSMAPPPPPAPPLQQPPDPSQLPPPPPPPVAPAPAAVISRAPVRYEAPPQPPSEPHIATTTDEAMDLDNSEDEEVNYDLIAPPPPPPVDSETPPEGERTTRPGQKGFAQRLMSKYGWTKGSGLGADESGITSALRVQVEKRRKRPDAEGGGFAEPGGKGKIIAPKTKPTTTAPGGKFGKTSSVIVLRNMLENMPDLDAEIEAGDLTQEIGEECGDKYGRVERLYIDRADRQVFIKFTDAVSALRAVNALEGRIFNGNTIQARFYDSERFEEGVYK</sequence>
<feature type="domain" description="G-patch" evidence="4">
    <location>
        <begin position="354"/>
        <end position="405"/>
    </location>
</feature>
<dbReference type="InterPro" id="IPR040052">
    <property type="entry name" value="RBM17"/>
</dbReference>
<dbReference type="PROSITE" id="PS50102">
    <property type="entry name" value="RRM"/>
    <property type="match status" value="1"/>
</dbReference>
<feature type="region of interest" description="Disordered" evidence="2">
    <location>
        <begin position="1"/>
        <end position="165"/>
    </location>
</feature>
<dbReference type="PROSITE" id="PS50174">
    <property type="entry name" value="G_PATCH"/>
    <property type="match status" value="1"/>
</dbReference>
<feature type="compositionally biased region" description="Gly residues" evidence="2">
    <location>
        <begin position="398"/>
        <end position="409"/>
    </location>
</feature>